<evidence type="ECO:0000256" key="7">
    <source>
        <dbReference type="ARBA" id="ARBA00022989"/>
    </source>
</evidence>
<dbReference type="PANTHER" id="PTHR43386">
    <property type="entry name" value="OLIGOPEPTIDE TRANSPORT SYSTEM PERMEASE PROTEIN APPC"/>
    <property type="match status" value="1"/>
</dbReference>
<keyword evidence="7 9" id="KW-1133">Transmembrane helix</keyword>
<keyword evidence="3" id="KW-1003">Cell membrane</keyword>
<dbReference type="InterPro" id="IPR000515">
    <property type="entry name" value="MetI-like"/>
</dbReference>
<keyword evidence="2 9" id="KW-0813">Transport</keyword>
<evidence type="ECO:0000313" key="11">
    <source>
        <dbReference type="EMBL" id="MBR0668163.1"/>
    </source>
</evidence>
<feature type="transmembrane region" description="Helical" evidence="9">
    <location>
        <begin position="197"/>
        <end position="222"/>
    </location>
</feature>
<organism evidence="11 12">
    <name type="scientific">Plastoroseomonas hellenica</name>
    <dbReference type="NCBI Taxonomy" id="2687306"/>
    <lineage>
        <taxon>Bacteria</taxon>
        <taxon>Pseudomonadati</taxon>
        <taxon>Pseudomonadota</taxon>
        <taxon>Alphaproteobacteria</taxon>
        <taxon>Acetobacterales</taxon>
        <taxon>Acetobacteraceae</taxon>
        <taxon>Plastoroseomonas</taxon>
    </lineage>
</organism>
<evidence type="ECO:0000256" key="9">
    <source>
        <dbReference type="RuleBase" id="RU363032"/>
    </source>
</evidence>
<dbReference type="Gene3D" id="1.10.3720.10">
    <property type="entry name" value="MetI-like"/>
    <property type="match status" value="1"/>
</dbReference>
<proteinExistence type="inferred from homology"/>
<keyword evidence="4 9" id="KW-0812">Transmembrane</keyword>
<evidence type="ECO:0000256" key="6">
    <source>
        <dbReference type="ARBA" id="ARBA00022927"/>
    </source>
</evidence>
<feature type="transmembrane region" description="Helical" evidence="9">
    <location>
        <begin position="250"/>
        <end position="269"/>
    </location>
</feature>
<keyword evidence="8 9" id="KW-0472">Membrane</keyword>
<accession>A0ABS5F6G5</accession>
<dbReference type="CDD" id="cd06261">
    <property type="entry name" value="TM_PBP2"/>
    <property type="match status" value="1"/>
</dbReference>
<dbReference type="SUPFAM" id="SSF161098">
    <property type="entry name" value="MetI-like"/>
    <property type="match status" value="1"/>
</dbReference>
<dbReference type="EMBL" id="JAAGBB010000049">
    <property type="protein sequence ID" value="MBR0668163.1"/>
    <property type="molecule type" value="Genomic_DNA"/>
</dbReference>
<dbReference type="Proteomes" id="UP001196870">
    <property type="component" value="Unassembled WGS sequence"/>
</dbReference>
<gene>
    <name evidence="11" type="ORF">GXW71_27665</name>
</gene>
<evidence type="ECO:0000256" key="4">
    <source>
        <dbReference type="ARBA" id="ARBA00022692"/>
    </source>
</evidence>
<dbReference type="PANTHER" id="PTHR43386:SF1">
    <property type="entry name" value="D,D-DIPEPTIDE TRANSPORT SYSTEM PERMEASE PROTEIN DDPC-RELATED"/>
    <property type="match status" value="1"/>
</dbReference>
<protein>
    <submittedName>
        <fullName evidence="11">ABC transporter permease</fullName>
    </submittedName>
</protein>
<keyword evidence="6" id="KW-0653">Protein transport</keyword>
<evidence type="ECO:0000256" key="2">
    <source>
        <dbReference type="ARBA" id="ARBA00022448"/>
    </source>
</evidence>
<feature type="transmembrane region" description="Helical" evidence="9">
    <location>
        <begin position="20"/>
        <end position="40"/>
    </location>
</feature>
<feature type="transmembrane region" description="Helical" evidence="9">
    <location>
        <begin position="84"/>
        <end position="107"/>
    </location>
</feature>
<dbReference type="PROSITE" id="PS50928">
    <property type="entry name" value="ABC_TM1"/>
    <property type="match status" value="1"/>
</dbReference>
<reference evidence="12" key="1">
    <citation type="journal article" date="2021" name="Syst. Appl. Microbiol.">
        <title>Roseomonas hellenica sp. nov., isolated from roots of wild-growing Alkanna tinctoria.</title>
        <authorList>
            <person name="Rat A."/>
            <person name="Naranjo H.D."/>
            <person name="Lebbe L."/>
            <person name="Cnockaert M."/>
            <person name="Krigas N."/>
            <person name="Grigoriadou K."/>
            <person name="Maloupa E."/>
            <person name="Willems A."/>
        </authorList>
    </citation>
    <scope>NUCLEOTIDE SEQUENCE [LARGE SCALE GENOMIC DNA]</scope>
    <source>
        <strain evidence="12">LMG 31523</strain>
    </source>
</reference>
<evidence type="ECO:0000259" key="10">
    <source>
        <dbReference type="PROSITE" id="PS50928"/>
    </source>
</evidence>
<dbReference type="InterPro" id="IPR050366">
    <property type="entry name" value="BP-dependent_transpt_permease"/>
</dbReference>
<keyword evidence="12" id="KW-1185">Reference proteome</keyword>
<evidence type="ECO:0000256" key="1">
    <source>
        <dbReference type="ARBA" id="ARBA00004651"/>
    </source>
</evidence>
<evidence type="ECO:0000313" key="12">
    <source>
        <dbReference type="Proteomes" id="UP001196870"/>
    </source>
</evidence>
<evidence type="ECO:0000256" key="3">
    <source>
        <dbReference type="ARBA" id="ARBA00022475"/>
    </source>
</evidence>
<comment type="subcellular location">
    <subcellularLocation>
        <location evidence="1 9">Cell membrane</location>
        <topology evidence="1 9">Multi-pass membrane protein</topology>
    </subcellularLocation>
</comment>
<evidence type="ECO:0000256" key="8">
    <source>
        <dbReference type="ARBA" id="ARBA00023136"/>
    </source>
</evidence>
<name>A0ABS5F6G5_9PROT</name>
<feature type="domain" description="ABC transmembrane type-1" evidence="10">
    <location>
        <begin position="80"/>
        <end position="269"/>
    </location>
</feature>
<sequence length="289" mass="30342">MTGMLAFLRFLLGTRRHMALLGLAVIAVFLAAALLAPLLYSWPSATLVNLGHALARPSLAFPLGADEMGRDMIARLVWGARMSLIVAGASVGVALLLGLLIGGLCGYYDNRASFITMRAMDAIISFPRILVAIMLITILGPGATSLTLAIAISSVPVFARLFRGPILSLKSRDFVLASRSLGAGDMRLLFRHVMPNISALIIVQGSISLAEAVLIASGLSFLSLGPQPPVPEWGAMIAQSRAHLLSTPHVVLVPGIALFVLVLALNLVGDGLRDFADPKSGHAGPRVAS</sequence>
<comment type="similarity">
    <text evidence="9">Belongs to the binding-protein-dependent transport system permease family.</text>
</comment>
<comment type="caution">
    <text evidence="11">The sequence shown here is derived from an EMBL/GenBank/DDBJ whole genome shotgun (WGS) entry which is preliminary data.</text>
</comment>
<dbReference type="Pfam" id="PF00528">
    <property type="entry name" value="BPD_transp_1"/>
    <property type="match status" value="1"/>
</dbReference>
<keyword evidence="5" id="KW-0571">Peptide transport</keyword>
<dbReference type="InterPro" id="IPR035906">
    <property type="entry name" value="MetI-like_sf"/>
</dbReference>
<evidence type="ECO:0000256" key="5">
    <source>
        <dbReference type="ARBA" id="ARBA00022856"/>
    </source>
</evidence>